<gene>
    <name evidence="1" type="ORF">M9H77_07119</name>
</gene>
<comment type="caution">
    <text evidence="1">The sequence shown here is derived from an EMBL/GenBank/DDBJ whole genome shotgun (WGS) entry which is preliminary data.</text>
</comment>
<evidence type="ECO:0000313" key="1">
    <source>
        <dbReference type="EMBL" id="KAI5676169.1"/>
    </source>
</evidence>
<reference evidence="2" key="1">
    <citation type="journal article" date="2023" name="Nat. Plants">
        <title>Single-cell RNA sequencing provides a high-resolution roadmap for understanding the multicellular compartmentation of specialized metabolism.</title>
        <authorList>
            <person name="Sun S."/>
            <person name="Shen X."/>
            <person name="Li Y."/>
            <person name="Li Y."/>
            <person name="Wang S."/>
            <person name="Li R."/>
            <person name="Zhang H."/>
            <person name="Shen G."/>
            <person name="Guo B."/>
            <person name="Wei J."/>
            <person name="Xu J."/>
            <person name="St-Pierre B."/>
            <person name="Chen S."/>
            <person name="Sun C."/>
        </authorList>
    </citation>
    <scope>NUCLEOTIDE SEQUENCE [LARGE SCALE GENOMIC DNA]</scope>
</reference>
<organism evidence="1 2">
    <name type="scientific">Catharanthus roseus</name>
    <name type="common">Madagascar periwinkle</name>
    <name type="synonym">Vinca rosea</name>
    <dbReference type="NCBI Taxonomy" id="4058"/>
    <lineage>
        <taxon>Eukaryota</taxon>
        <taxon>Viridiplantae</taxon>
        <taxon>Streptophyta</taxon>
        <taxon>Embryophyta</taxon>
        <taxon>Tracheophyta</taxon>
        <taxon>Spermatophyta</taxon>
        <taxon>Magnoliopsida</taxon>
        <taxon>eudicotyledons</taxon>
        <taxon>Gunneridae</taxon>
        <taxon>Pentapetalae</taxon>
        <taxon>asterids</taxon>
        <taxon>lamiids</taxon>
        <taxon>Gentianales</taxon>
        <taxon>Apocynaceae</taxon>
        <taxon>Rauvolfioideae</taxon>
        <taxon>Vinceae</taxon>
        <taxon>Catharanthinae</taxon>
        <taxon>Catharanthus</taxon>
    </lineage>
</organism>
<proteinExistence type="predicted"/>
<protein>
    <submittedName>
        <fullName evidence="1">Uncharacterized protein</fullName>
    </submittedName>
</protein>
<accession>A0ACC0BU90</accession>
<keyword evidence="2" id="KW-1185">Reference proteome</keyword>
<dbReference type="Proteomes" id="UP001060085">
    <property type="component" value="Linkage Group LG02"/>
</dbReference>
<dbReference type="EMBL" id="CM044702">
    <property type="protein sequence ID" value="KAI5676169.1"/>
    <property type="molecule type" value="Genomic_DNA"/>
</dbReference>
<evidence type="ECO:0000313" key="2">
    <source>
        <dbReference type="Proteomes" id="UP001060085"/>
    </source>
</evidence>
<name>A0ACC0BU90_CATRO</name>
<sequence>MFSTGGEEAEEIEKRTTSFSIYILYDKRTPFLLNKQVKNCTDGIRSPITNPSRITNRILRSKIDKRDRLKLESYIGKGARKHKHFDEKIKNDMTKKYLFISLEHPAVLRVLSLPSSRHYLAGSYWYQERERNNQMESTTNYDSWSKHRPRRMGDQSNTKRLHDILIPVLYSQQRTRQQASVPLFVSSPPSTKF</sequence>